<sequence>MEPTTSDTKYCERFDAADSDVTIVSSDGVLFKVHKKSLATYSEVFPDGDLATNDETVPLSERSSTLELLFQYMYRQPQPDITELPFDQLSSLAEAAEKYRVFSAMEICRVIMKASLPKNAIAVLAYAVRHGYTKVYVEAAPHTIMVDPKEAFEHLGHVWFVHWVLYREPYLKVLIDARKAPSAGGHLLHRGGFEECELWKPFQGRVVDDIGGDLSALNRINDIFAAASDSKLSTCTQCRRRAESWSAQIIKRVSSLPQFSLTL</sequence>
<dbReference type="SUPFAM" id="SSF54695">
    <property type="entry name" value="POZ domain"/>
    <property type="match status" value="1"/>
</dbReference>
<name>A0A165QGK6_9APHY</name>
<keyword evidence="3" id="KW-1185">Reference proteome</keyword>
<dbReference type="STRING" id="1314783.A0A165QGK6"/>
<feature type="domain" description="BTB" evidence="1">
    <location>
        <begin position="19"/>
        <end position="74"/>
    </location>
</feature>
<proteinExistence type="predicted"/>
<protein>
    <recommendedName>
        <fullName evidence="1">BTB domain-containing protein</fullName>
    </recommendedName>
</protein>
<dbReference type="AlphaFoldDB" id="A0A165QGK6"/>
<dbReference type="Pfam" id="PF00651">
    <property type="entry name" value="BTB"/>
    <property type="match status" value="1"/>
</dbReference>
<dbReference type="CDD" id="cd18186">
    <property type="entry name" value="BTB_POZ_ZBTB_KLHL-like"/>
    <property type="match status" value="1"/>
</dbReference>
<evidence type="ECO:0000313" key="3">
    <source>
        <dbReference type="Proteomes" id="UP000076727"/>
    </source>
</evidence>
<evidence type="ECO:0000313" key="2">
    <source>
        <dbReference type="EMBL" id="KZT69446.1"/>
    </source>
</evidence>
<dbReference type="EMBL" id="KV429058">
    <property type="protein sequence ID" value="KZT69446.1"/>
    <property type="molecule type" value="Genomic_DNA"/>
</dbReference>
<dbReference type="OrthoDB" id="2786393at2759"/>
<dbReference type="PROSITE" id="PS50097">
    <property type="entry name" value="BTB"/>
    <property type="match status" value="1"/>
</dbReference>
<accession>A0A165QGK6</accession>
<reference evidence="2 3" key="1">
    <citation type="journal article" date="2016" name="Mol. Biol. Evol.">
        <title>Comparative Genomics of Early-Diverging Mushroom-Forming Fungi Provides Insights into the Origins of Lignocellulose Decay Capabilities.</title>
        <authorList>
            <person name="Nagy L.G."/>
            <person name="Riley R."/>
            <person name="Tritt A."/>
            <person name="Adam C."/>
            <person name="Daum C."/>
            <person name="Floudas D."/>
            <person name="Sun H."/>
            <person name="Yadav J.S."/>
            <person name="Pangilinan J."/>
            <person name="Larsson K.H."/>
            <person name="Matsuura K."/>
            <person name="Barry K."/>
            <person name="Labutti K."/>
            <person name="Kuo R."/>
            <person name="Ohm R.A."/>
            <person name="Bhattacharya S.S."/>
            <person name="Shirouzu T."/>
            <person name="Yoshinaga Y."/>
            <person name="Martin F.M."/>
            <person name="Grigoriev I.V."/>
            <person name="Hibbett D.S."/>
        </authorList>
    </citation>
    <scope>NUCLEOTIDE SEQUENCE [LARGE SCALE GENOMIC DNA]</scope>
    <source>
        <strain evidence="2 3">L-15889</strain>
    </source>
</reference>
<evidence type="ECO:0000259" key="1">
    <source>
        <dbReference type="PROSITE" id="PS50097"/>
    </source>
</evidence>
<dbReference type="Gene3D" id="3.30.710.10">
    <property type="entry name" value="Potassium Channel Kv1.1, Chain A"/>
    <property type="match status" value="1"/>
</dbReference>
<dbReference type="Proteomes" id="UP000076727">
    <property type="component" value="Unassembled WGS sequence"/>
</dbReference>
<organism evidence="2 3">
    <name type="scientific">Daedalea quercina L-15889</name>
    <dbReference type="NCBI Taxonomy" id="1314783"/>
    <lineage>
        <taxon>Eukaryota</taxon>
        <taxon>Fungi</taxon>
        <taxon>Dikarya</taxon>
        <taxon>Basidiomycota</taxon>
        <taxon>Agaricomycotina</taxon>
        <taxon>Agaricomycetes</taxon>
        <taxon>Polyporales</taxon>
        <taxon>Fomitopsis</taxon>
    </lineage>
</organism>
<dbReference type="InterPro" id="IPR011333">
    <property type="entry name" value="SKP1/BTB/POZ_sf"/>
</dbReference>
<gene>
    <name evidence="2" type="ORF">DAEQUDRAFT_726754</name>
</gene>
<dbReference type="SMART" id="SM00225">
    <property type="entry name" value="BTB"/>
    <property type="match status" value="1"/>
</dbReference>
<dbReference type="InterPro" id="IPR000210">
    <property type="entry name" value="BTB/POZ_dom"/>
</dbReference>